<name>A0A0G1TWM8_9BACT</name>
<comment type="caution">
    <text evidence="1">The sequence shown here is derived from an EMBL/GenBank/DDBJ whole genome shotgun (WGS) entry which is preliminary data.</text>
</comment>
<protein>
    <submittedName>
        <fullName evidence="1">Uncharacterized protein</fullName>
    </submittedName>
</protein>
<organism evidence="1 2">
    <name type="scientific">Candidatus Gottesmanbacteria bacterium GW2011_GWA2_47_9</name>
    <dbReference type="NCBI Taxonomy" id="1618445"/>
    <lineage>
        <taxon>Bacteria</taxon>
        <taxon>Candidatus Gottesmaniibacteriota</taxon>
    </lineage>
</organism>
<proteinExistence type="predicted"/>
<evidence type="ECO:0000313" key="1">
    <source>
        <dbReference type="EMBL" id="KKU86226.1"/>
    </source>
</evidence>
<dbReference type="AlphaFoldDB" id="A0A0G1TWM8"/>
<reference evidence="1 2" key="1">
    <citation type="journal article" date="2015" name="Nature">
        <title>rRNA introns, odd ribosomes, and small enigmatic genomes across a large radiation of phyla.</title>
        <authorList>
            <person name="Brown C.T."/>
            <person name="Hug L.A."/>
            <person name="Thomas B.C."/>
            <person name="Sharon I."/>
            <person name="Castelle C.J."/>
            <person name="Singh A."/>
            <person name="Wilkins M.J."/>
            <person name="Williams K.H."/>
            <person name="Banfield J.F."/>
        </authorList>
    </citation>
    <scope>NUCLEOTIDE SEQUENCE [LARGE SCALE GENOMIC DNA]</scope>
</reference>
<dbReference type="Proteomes" id="UP000034739">
    <property type="component" value="Unassembled WGS sequence"/>
</dbReference>
<sequence>MVLTDRVGSTPTSGTSVWQAGQKAVSLKAHVGSTPTRGTLSLGV</sequence>
<gene>
    <name evidence="1" type="ORF">UY16_C0060G0006</name>
</gene>
<evidence type="ECO:0000313" key="2">
    <source>
        <dbReference type="Proteomes" id="UP000034739"/>
    </source>
</evidence>
<dbReference type="EMBL" id="LCOY01000060">
    <property type="protein sequence ID" value="KKU86226.1"/>
    <property type="molecule type" value="Genomic_DNA"/>
</dbReference>
<accession>A0A0G1TWM8</accession>